<evidence type="ECO:0000256" key="1">
    <source>
        <dbReference type="SAM" id="MobiDB-lite"/>
    </source>
</evidence>
<accession>A0A7R9DNX6</accession>
<feature type="compositionally biased region" description="Polar residues" evidence="1">
    <location>
        <begin position="8"/>
        <end position="21"/>
    </location>
</feature>
<name>A0A7R9DNX6_TIMCR</name>
<feature type="region of interest" description="Disordered" evidence="1">
    <location>
        <begin position="1"/>
        <end position="21"/>
    </location>
</feature>
<sequence>MRTVSPYFLTSRTHPLQQTKS</sequence>
<organism evidence="2">
    <name type="scientific">Timema cristinae</name>
    <name type="common">Walking stick</name>
    <dbReference type="NCBI Taxonomy" id="61476"/>
    <lineage>
        <taxon>Eukaryota</taxon>
        <taxon>Metazoa</taxon>
        <taxon>Ecdysozoa</taxon>
        <taxon>Arthropoda</taxon>
        <taxon>Hexapoda</taxon>
        <taxon>Insecta</taxon>
        <taxon>Pterygota</taxon>
        <taxon>Neoptera</taxon>
        <taxon>Polyneoptera</taxon>
        <taxon>Phasmatodea</taxon>
        <taxon>Timematodea</taxon>
        <taxon>Timematoidea</taxon>
        <taxon>Timematidae</taxon>
        <taxon>Timema</taxon>
    </lineage>
</organism>
<dbReference type="AlphaFoldDB" id="A0A7R9DNX6"/>
<gene>
    <name evidence="2" type="ORF">TCEB3V08_LOCUS12925</name>
</gene>
<evidence type="ECO:0000313" key="2">
    <source>
        <dbReference type="EMBL" id="CAD7417267.1"/>
    </source>
</evidence>
<protein>
    <submittedName>
        <fullName evidence="2">Uncharacterized protein</fullName>
    </submittedName>
</protein>
<dbReference type="EMBL" id="OC330334">
    <property type="protein sequence ID" value="CAD7417267.1"/>
    <property type="molecule type" value="Genomic_DNA"/>
</dbReference>
<proteinExistence type="predicted"/>
<reference evidence="2" key="1">
    <citation type="submission" date="2020-11" db="EMBL/GenBank/DDBJ databases">
        <authorList>
            <person name="Tran Van P."/>
        </authorList>
    </citation>
    <scope>NUCLEOTIDE SEQUENCE</scope>
</reference>